<comment type="caution">
    <text evidence="8">The sequence shown here is derived from an EMBL/GenBank/DDBJ whole genome shotgun (WGS) entry which is preliminary data.</text>
</comment>
<protein>
    <recommendedName>
        <fullName evidence="7">Attractin/MKLN-like beta-propeller domain-containing protein</fullName>
    </recommendedName>
</protein>
<evidence type="ECO:0000256" key="4">
    <source>
        <dbReference type="SAM" id="MobiDB-lite"/>
    </source>
</evidence>
<reference evidence="8" key="1">
    <citation type="journal article" date="2023" name="Mol. Phylogenet. Evol.">
        <title>Genome-scale phylogeny and comparative genomics of the fungal order Sordariales.</title>
        <authorList>
            <person name="Hensen N."/>
            <person name="Bonometti L."/>
            <person name="Westerberg I."/>
            <person name="Brannstrom I.O."/>
            <person name="Guillou S."/>
            <person name="Cros-Aarteil S."/>
            <person name="Calhoun S."/>
            <person name="Haridas S."/>
            <person name="Kuo A."/>
            <person name="Mondo S."/>
            <person name="Pangilinan J."/>
            <person name="Riley R."/>
            <person name="LaButti K."/>
            <person name="Andreopoulos B."/>
            <person name="Lipzen A."/>
            <person name="Chen C."/>
            <person name="Yan M."/>
            <person name="Daum C."/>
            <person name="Ng V."/>
            <person name="Clum A."/>
            <person name="Steindorff A."/>
            <person name="Ohm R.A."/>
            <person name="Martin F."/>
            <person name="Silar P."/>
            <person name="Natvig D.O."/>
            <person name="Lalanne C."/>
            <person name="Gautier V."/>
            <person name="Ament-Velasquez S.L."/>
            <person name="Kruys A."/>
            <person name="Hutchinson M.I."/>
            <person name="Powell A.J."/>
            <person name="Barry K."/>
            <person name="Miller A.N."/>
            <person name="Grigoriev I.V."/>
            <person name="Debuchy R."/>
            <person name="Gladieux P."/>
            <person name="Hiltunen Thoren M."/>
            <person name="Johannesson H."/>
        </authorList>
    </citation>
    <scope>NUCLEOTIDE SEQUENCE</scope>
    <source>
        <strain evidence="8">CBS 990.96</strain>
    </source>
</reference>
<sequence length="684" mass="74776">MIFQHFLLPLFLFFLSLDLSVAQYDPIRDFCRRFGHQSAVVDNRLYIDGGLVNWKPFTASSQNYTNPFLTFTDLKDITKGMPTQYANLSKNATVPSVNGGILWEDSVNKRLYLYGGESYQFSPTSFLLWAYDILKNQWDSFGPPTGRSAIVPTSYGAGVSVPDRGEAYYYGGLLNNQSVAGWSGPPQASNRMIKYDMDSNSWSDLTGPDDVKRAEGEMVYIPVGDAGMLVYFGGSRDLWGNGTFVPQPLDTIFLYDIANDKWYPQKTSGRTPEVRRRFCGGATWAQDQSSYNIYIYGGYAFPPDTTGYDDIYVLTIPSFQWIRGPYPVGSNVSGPYPKNMASCNVVNHAQMLIIGGTYSNDTTFMCDVEAVGGQHNMNLGQQNSATAIWAEYEPTLTTYAVPTFILSAVGGTNTGGARVTAPTGGFDAPDLAVQMGRKAKIQSRSPTRDVSGPTSSSILPPPPEPSSSKALGAGAIAGIAVGGAVVLIALLVGCCFFIRHRQKHYEKPRHPAGPSMQNFVPSGWGGSTANHSISSPTITHASYMHPPYTPHRQNSPVQLPSSPARLPVELGTDNTGAVRSPRSFTSSPVSAKYDTPSWVANVQAVNVQRLSPVRTPTFTAQDLRAPQPLPSQYWTSSVQEESQQFHQTEVTRHGSTSPYLGIQGSGNHPWDGRREPSPYQNNSR</sequence>
<dbReference type="PANTHER" id="PTHR47435:SF4">
    <property type="entry name" value="KELCH REPEAT PROTEIN (AFU_ORTHOLOGUE AFUA_5G12780)"/>
    <property type="match status" value="1"/>
</dbReference>
<reference evidence="8" key="2">
    <citation type="submission" date="2023-05" db="EMBL/GenBank/DDBJ databases">
        <authorList>
            <consortium name="Lawrence Berkeley National Laboratory"/>
            <person name="Steindorff A."/>
            <person name="Hensen N."/>
            <person name="Bonometti L."/>
            <person name="Westerberg I."/>
            <person name="Brannstrom I.O."/>
            <person name="Guillou S."/>
            <person name="Cros-Aarteil S."/>
            <person name="Calhoun S."/>
            <person name="Haridas S."/>
            <person name="Kuo A."/>
            <person name="Mondo S."/>
            <person name="Pangilinan J."/>
            <person name="Riley R."/>
            <person name="Labutti K."/>
            <person name="Andreopoulos B."/>
            <person name="Lipzen A."/>
            <person name="Chen C."/>
            <person name="Yanf M."/>
            <person name="Daum C."/>
            <person name="Ng V."/>
            <person name="Clum A."/>
            <person name="Ohm R."/>
            <person name="Martin F."/>
            <person name="Silar P."/>
            <person name="Natvig D."/>
            <person name="Lalanne C."/>
            <person name="Gautier V."/>
            <person name="Ament-Velasquez S.L."/>
            <person name="Kruys A."/>
            <person name="Hutchinson M.I."/>
            <person name="Powell A.J."/>
            <person name="Barry K."/>
            <person name="Miller A.N."/>
            <person name="Grigoriev I.V."/>
            <person name="Debuchy R."/>
            <person name="Gladieux P."/>
            <person name="Thoren M.H."/>
            <person name="Johannesson H."/>
        </authorList>
    </citation>
    <scope>NUCLEOTIDE SEQUENCE</scope>
    <source>
        <strain evidence="8">CBS 990.96</strain>
    </source>
</reference>
<accession>A0AAN7BJJ7</accession>
<dbReference type="InterPro" id="IPR056737">
    <property type="entry name" value="Beta-prop_ATRN-MKLN-like"/>
</dbReference>
<gene>
    <name evidence="8" type="ORF">QBC38DRAFT_16208</name>
</gene>
<evidence type="ECO:0000313" key="9">
    <source>
        <dbReference type="Proteomes" id="UP001301958"/>
    </source>
</evidence>
<keyword evidence="6" id="KW-0732">Signal</keyword>
<proteinExistence type="predicted"/>
<dbReference type="SUPFAM" id="SSF117281">
    <property type="entry name" value="Kelch motif"/>
    <property type="match status" value="1"/>
</dbReference>
<feature type="signal peptide" evidence="6">
    <location>
        <begin position="1"/>
        <end position="22"/>
    </location>
</feature>
<evidence type="ECO:0000256" key="3">
    <source>
        <dbReference type="ARBA" id="ARBA00023004"/>
    </source>
</evidence>
<feature type="region of interest" description="Disordered" evidence="4">
    <location>
        <begin position="436"/>
        <end position="468"/>
    </location>
</feature>
<keyword evidence="5" id="KW-1133">Transmembrane helix</keyword>
<evidence type="ECO:0000256" key="5">
    <source>
        <dbReference type="SAM" id="Phobius"/>
    </source>
</evidence>
<feature type="chain" id="PRO_5042953288" description="Attractin/MKLN-like beta-propeller domain-containing protein" evidence="6">
    <location>
        <begin position="23"/>
        <end position="684"/>
    </location>
</feature>
<evidence type="ECO:0000256" key="6">
    <source>
        <dbReference type="SAM" id="SignalP"/>
    </source>
</evidence>
<dbReference type="Pfam" id="PF24981">
    <property type="entry name" value="Beta-prop_ATRN-LZTR1"/>
    <property type="match status" value="1"/>
</dbReference>
<dbReference type="EMBL" id="MU865391">
    <property type="protein sequence ID" value="KAK4224471.1"/>
    <property type="molecule type" value="Genomic_DNA"/>
</dbReference>
<keyword evidence="5" id="KW-0812">Transmembrane</keyword>
<dbReference type="AlphaFoldDB" id="A0AAN7BJJ7"/>
<feature type="transmembrane region" description="Helical" evidence="5">
    <location>
        <begin position="470"/>
        <end position="498"/>
    </location>
</feature>
<feature type="region of interest" description="Disordered" evidence="4">
    <location>
        <begin position="618"/>
        <end position="684"/>
    </location>
</feature>
<feature type="compositionally biased region" description="Polar residues" evidence="4">
    <location>
        <begin position="630"/>
        <end position="658"/>
    </location>
</feature>
<feature type="domain" description="Attractin/MKLN-like beta-propeller" evidence="7">
    <location>
        <begin position="111"/>
        <end position="363"/>
    </location>
</feature>
<evidence type="ECO:0000313" key="8">
    <source>
        <dbReference type="EMBL" id="KAK4224471.1"/>
    </source>
</evidence>
<organism evidence="8 9">
    <name type="scientific">Podospora fimiseda</name>
    <dbReference type="NCBI Taxonomy" id="252190"/>
    <lineage>
        <taxon>Eukaryota</taxon>
        <taxon>Fungi</taxon>
        <taxon>Dikarya</taxon>
        <taxon>Ascomycota</taxon>
        <taxon>Pezizomycotina</taxon>
        <taxon>Sordariomycetes</taxon>
        <taxon>Sordariomycetidae</taxon>
        <taxon>Sordariales</taxon>
        <taxon>Podosporaceae</taxon>
        <taxon>Podospora</taxon>
    </lineage>
</organism>
<keyword evidence="3" id="KW-0408">Iron</keyword>
<evidence type="ECO:0000256" key="1">
    <source>
        <dbReference type="ARBA" id="ARBA00022441"/>
    </source>
</evidence>
<dbReference type="InterPro" id="IPR015915">
    <property type="entry name" value="Kelch-typ_b-propeller"/>
</dbReference>
<dbReference type="GO" id="GO:0019760">
    <property type="term" value="P:glucosinolate metabolic process"/>
    <property type="evidence" value="ECO:0007669"/>
    <property type="project" value="UniProtKB-ARBA"/>
</dbReference>
<dbReference type="Gene3D" id="2.120.10.80">
    <property type="entry name" value="Kelch-type beta propeller"/>
    <property type="match status" value="2"/>
</dbReference>
<dbReference type="PANTHER" id="PTHR47435">
    <property type="entry name" value="KELCH REPEAT PROTEIN (AFU_ORTHOLOGUE AFUA_5G12780)"/>
    <property type="match status" value="1"/>
</dbReference>
<evidence type="ECO:0000259" key="7">
    <source>
        <dbReference type="Pfam" id="PF24981"/>
    </source>
</evidence>
<keyword evidence="1" id="KW-0880">Kelch repeat</keyword>
<keyword evidence="5" id="KW-0472">Membrane</keyword>
<keyword evidence="9" id="KW-1185">Reference proteome</keyword>
<name>A0AAN7BJJ7_9PEZI</name>
<evidence type="ECO:0000256" key="2">
    <source>
        <dbReference type="ARBA" id="ARBA00022737"/>
    </source>
</evidence>
<keyword evidence="2" id="KW-0677">Repeat</keyword>
<dbReference type="Proteomes" id="UP001301958">
    <property type="component" value="Unassembled WGS sequence"/>
</dbReference>